<dbReference type="Proteomes" id="UP001165960">
    <property type="component" value="Unassembled WGS sequence"/>
</dbReference>
<evidence type="ECO:0000313" key="2">
    <source>
        <dbReference type="Proteomes" id="UP001165960"/>
    </source>
</evidence>
<accession>A0ACC2S2I4</accession>
<evidence type="ECO:0000313" key="1">
    <source>
        <dbReference type="EMBL" id="KAJ9056604.1"/>
    </source>
</evidence>
<protein>
    <submittedName>
        <fullName evidence="1">Uncharacterized protein</fullName>
    </submittedName>
</protein>
<proteinExistence type="predicted"/>
<name>A0ACC2S2I4_9FUNG</name>
<dbReference type="EMBL" id="QTSX02005903">
    <property type="protein sequence ID" value="KAJ9056604.1"/>
    <property type="molecule type" value="Genomic_DNA"/>
</dbReference>
<comment type="caution">
    <text evidence="1">The sequence shown here is derived from an EMBL/GenBank/DDBJ whole genome shotgun (WGS) entry which is preliminary data.</text>
</comment>
<organism evidence="1 2">
    <name type="scientific">Entomophthora muscae</name>
    <dbReference type="NCBI Taxonomy" id="34485"/>
    <lineage>
        <taxon>Eukaryota</taxon>
        <taxon>Fungi</taxon>
        <taxon>Fungi incertae sedis</taxon>
        <taxon>Zoopagomycota</taxon>
        <taxon>Entomophthoromycotina</taxon>
        <taxon>Entomophthoromycetes</taxon>
        <taxon>Entomophthorales</taxon>
        <taxon>Entomophthoraceae</taxon>
        <taxon>Entomophthora</taxon>
    </lineage>
</organism>
<gene>
    <name evidence="1" type="ORF">DSO57_1031289</name>
</gene>
<reference evidence="1" key="1">
    <citation type="submission" date="2022-04" db="EMBL/GenBank/DDBJ databases">
        <title>Genome of the entomopathogenic fungus Entomophthora muscae.</title>
        <authorList>
            <person name="Elya C."/>
            <person name="Lovett B.R."/>
            <person name="Lee E."/>
            <person name="Macias A.M."/>
            <person name="Hajek A.E."/>
            <person name="De Bivort B.L."/>
            <person name="Kasson M.T."/>
            <person name="De Fine Licht H.H."/>
            <person name="Stajich J.E."/>
        </authorList>
    </citation>
    <scope>NUCLEOTIDE SEQUENCE</scope>
    <source>
        <strain evidence="1">Berkeley</strain>
    </source>
</reference>
<keyword evidence="2" id="KW-1185">Reference proteome</keyword>
<sequence>MTLPLTPQPNPPMKPATAADTMSTQLFGVLYINLTGLMDSMVPNSGPWSLLGQSVSYIIKLASIIWWELPTGPTVPRPEPLNASLYARLPDTQAKRRIEHLNDSLVQLIAKISQEHPNTAWTEHLLTVLLILQARVNCGTGFSPSTLAFRTLDGLMGVKQGNLRSTAPAKPPLITTLSLIQWRAKAAT</sequence>